<dbReference type="AlphaFoldDB" id="X0YJL9"/>
<protein>
    <recommendedName>
        <fullName evidence="3">non-reducing end alpha-L-arabinofuranosidase</fullName>
        <ecNumber evidence="3">3.2.1.55</ecNumber>
    </recommendedName>
</protein>
<dbReference type="GO" id="GO:0046556">
    <property type="term" value="F:alpha-L-arabinofuranosidase activity"/>
    <property type="evidence" value="ECO:0007669"/>
    <property type="project" value="UniProtKB-EC"/>
</dbReference>
<dbReference type="InterPro" id="IPR023296">
    <property type="entry name" value="Glyco_hydro_beta-prop_sf"/>
</dbReference>
<evidence type="ECO:0000256" key="8">
    <source>
        <dbReference type="SAM" id="Phobius"/>
    </source>
</evidence>
<name>X0YJL9_9ZZZZ</name>
<evidence type="ECO:0000313" key="9">
    <source>
        <dbReference type="EMBL" id="GAG47307.1"/>
    </source>
</evidence>
<dbReference type="EMBL" id="BARS01052952">
    <property type="protein sequence ID" value="GAG47307.1"/>
    <property type="molecule type" value="Genomic_DNA"/>
</dbReference>
<evidence type="ECO:0000256" key="7">
    <source>
        <dbReference type="ARBA" id="ARBA00023295"/>
    </source>
</evidence>
<feature type="non-terminal residue" evidence="9">
    <location>
        <position position="161"/>
    </location>
</feature>
<gene>
    <name evidence="9" type="ORF">S01H1_78656</name>
</gene>
<keyword evidence="7" id="KW-0326">Glycosidase</keyword>
<keyword evidence="8" id="KW-0472">Membrane</keyword>
<evidence type="ECO:0000256" key="5">
    <source>
        <dbReference type="ARBA" id="ARBA00022729"/>
    </source>
</evidence>
<dbReference type="InterPro" id="IPR005193">
    <property type="entry name" value="GH62_arabinosidase"/>
</dbReference>
<comment type="catalytic activity">
    <reaction evidence="1">
        <text>Hydrolysis of terminal non-reducing alpha-L-arabinofuranoside residues in alpha-L-arabinosides.</text>
        <dbReference type="EC" id="3.2.1.55"/>
    </reaction>
</comment>
<accession>X0YJL9</accession>
<keyword evidence="6" id="KW-0378">Hydrolase</keyword>
<evidence type="ECO:0000256" key="2">
    <source>
        <dbReference type="ARBA" id="ARBA00004613"/>
    </source>
</evidence>
<dbReference type="PANTHER" id="PTHR40631">
    <property type="entry name" value="ALPHA-L-ARABINOFURANOSIDASE AXHA-2-RELATED"/>
    <property type="match status" value="1"/>
</dbReference>
<reference evidence="9" key="1">
    <citation type="journal article" date="2014" name="Front. Microbiol.">
        <title>High frequency of phylogenetically diverse reductive dehalogenase-homologous genes in deep subseafloor sedimentary metagenomes.</title>
        <authorList>
            <person name="Kawai M."/>
            <person name="Futagami T."/>
            <person name="Toyoda A."/>
            <person name="Takaki Y."/>
            <person name="Nishi S."/>
            <person name="Hori S."/>
            <person name="Arai W."/>
            <person name="Tsubouchi T."/>
            <person name="Morono Y."/>
            <person name="Uchiyama I."/>
            <person name="Ito T."/>
            <person name="Fujiyama A."/>
            <person name="Inagaki F."/>
            <person name="Takami H."/>
        </authorList>
    </citation>
    <scope>NUCLEOTIDE SEQUENCE</scope>
    <source>
        <strain evidence="9">Expedition CK06-06</strain>
    </source>
</reference>
<feature type="transmembrane region" description="Helical" evidence="8">
    <location>
        <begin position="6"/>
        <end position="25"/>
    </location>
</feature>
<keyword evidence="5" id="KW-0732">Signal</keyword>
<dbReference type="SUPFAM" id="SSF75005">
    <property type="entry name" value="Arabinanase/levansucrase/invertase"/>
    <property type="match status" value="1"/>
</dbReference>
<evidence type="ECO:0000256" key="1">
    <source>
        <dbReference type="ARBA" id="ARBA00001462"/>
    </source>
</evidence>
<evidence type="ECO:0000256" key="3">
    <source>
        <dbReference type="ARBA" id="ARBA00012670"/>
    </source>
</evidence>
<keyword evidence="4" id="KW-0964">Secreted</keyword>
<dbReference type="GO" id="GO:0005576">
    <property type="term" value="C:extracellular region"/>
    <property type="evidence" value="ECO:0007669"/>
    <property type="project" value="UniProtKB-SubCell"/>
</dbReference>
<dbReference type="PANTHER" id="PTHR40631:SF2">
    <property type="entry name" value="ALPHA-L-ARABINOFURANOSIDASE"/>
    <property type="match status" value="1"/>
</dbReference>
<dbReference type="Gene3D" id="2.115.10.20">
    <property type="entry name" value="Glycosyl hydrolase domain, family 43"/>
    <property type="match status" value="1"/>
</dbReference>
<keyword evidence="8" id="KW-0812">Transmembrane</keyword>
<organism evidence="9">
    <name type="scientific">marine sediment metagenome</name>
    <dbReference type="NCBI Taxonomy" id="412755"/>
    <lineage>
        <taxon>unclassified sequences</taxon>
        <taxon>metagenomes</taxon>
        <taxon>ecological metagenomes</taxon>
    </lineage>
</organism>
<evidence type="ECO:0000256" key="6">
    <source>
        <dbReference type="ARBA" id="ARBA00022801"/>
    </source>
</evidence>
<comment type="caution">
    <text evidence="9">The sequence shown here is derived from an EMBL/GenBank/DDBJ whole genome shotgun (WGS) entry which is preliminary data.</text>
</comment>
<keyword evidence="8" id="KW-1133">Transmembrane helix</keyword>
<comment type="subcellular location">
    <subcellularLocation>
        <location evidence="2">Secreted</location>
    </subcellularLocation>
</comment>
<dbReference type="Pfam" id="PF03664">
    <property type="entry name" value="Glyco_hydro_62"/>
    <property type="match status" value="1"/>
</dbReference>
<dbReference type="GO" id="GO:0046373">
    <property type="term" value="P:L-arabinose metabolic process"/>
    <property type="evidence" value="ECO:0007669"/>
    <property type="project" value="InterPro"/>
</dbReference>
<dbReference type="EC" id="3.2.1.55" evidence="3"/>
<evidence type="ECO:0000256" key="4">
    <source>
        <dbReference type="ARBA" id="ARBA00022525"/>
    </source>
</evidence>
<sequence length="161" mass="17826">MSTVSSVMVTAVVAAAGGIILAPAWSMAREPSGRASGGAGLRLPATWQYTAPLILPEERPTNRSVAQKDPTIVFVKGKWHVFMTIKLKGVSPIEYCSFDKWENAHEAPRTILKIADSKYYCAPQVFYFAPQKKWYLIYQVGVPGKKRMWIAFSTTSDLADP</sequence>
<proteinExistence type="predicted"/>